<gene>
    <name evidence="4" type="ORF">EGI11_03120</name>
</gene>
<dbReference type="PANTHER" id="PTHR40661">
    <property type="match status" value="1"/>
</dbReference>
<dbReference type="InterPro" id="IPR036286">
    <property type="entry name" value="LexA/Signal_pep-like_sf"/>
</dbReference>
<dbReference type="CDD" id="cd06462">
    <property type="entry name" value="Peptidase_S24_S26"/>
    <property type="match status" value="1"/>
</dbReference>
<sequence length="273" mass="31070">MDQKPIERVQEIITDERLAISAFEKACGLSNNSIQTAIKRKSNLKDETLNSILNAFPKYSANWILTGKGEKLVDNVLVSQNLAVEEARENYPKSPHVITVDSHNKDNIVLVPIKAKAGYLKGWSNPDFIKKLPTFRMPGLNNGTFRMFEVSGNSMFPTLPDRSYVVGEFVENWATGIKDNRLYVIVSNKIEDSLVKRCINKIEKYNNLICKSDNRREYPTQSIHPQDILEVWEVKLHLNFNIPDPAGIYDRVNDLEGEVISLKELVKKAKLLP</sequence>
<dbReference type="AlphaFoldDB" id="A0A3N0WXJ1"/>
<comment type="caution">
    <text evidence="4">The sequence shown here is derived from an EMBL/GenBank/DDBJ whole genome shotgun (WGS) entry which is preliminary data.</text>
</comment>
<dbReference type="Gene3D" id="2.10.109.10">
    <property type="entry name" value="Umud Fragment, subunit A"/>
    <property type="match status" value="1"/>
</dbReference>
<name>A0A3N0WXJ1_9FLAO</name>
<dbReference type="Proteomes" id="UP000270224">
    <property type="component" value="Unassembled WGS sequence"/>
</dbReference>
<evidence type="ECO:0000256" key="3">
    <source>
        <dbReference type="ARBA" id="ARBA00023163"/>
    </source>
</evidence>
<evidence type="ECO:0000313" key="5">
    <source>
        <dbReference type="Proteomes" id="UP000270224"/>
    </source>
</evidence>
<evidence type="ECO:0000313" key="4">
    <source>
        <dbReference type="EMBL" id="ROI09762.1"/>
    </source>
</evidence>
<dbReference type="RefSeq" id="WP_123265015.1">
    <property type="nucleotide sequence ID" value="NZ_RJUG01000002.1"/>
</dbReference>
<dbReference type="SUPFAM" id="SSF51306">
    <property type="entry name" value="LexA/Signal peptidase"/>
    <property type="match status" value="1"/>
</dbReference>
<keyword evidence="1" id="KW-0805">Transcription regulation</keyword>
<accession>A0A3N0WXJ1</accession>
<keyword evidence="3" id="KW-0804">Transcription</keyword>
<dbReference type="OrthoDB" id="3831186at2"/>
<keyword evidence="2" id="KW-0238">DNA-binding</keyword>
<dbReference type="EMBL" id="RJUG01000002">
    <property type="protein sequence ID" value="ROI09762.1"/>
    <property type="molecule type" value="Genomic_DNA"/>
</dbReference>
<dbReference type="PANTHER" id="PTHR40661:SF3">
    <property type="entry name" value="FELS-1 PROPHAGE TRANSCRIPTIONAL REGULATOR"/>
    <property type="match status" value="1"/>
</dbReference>
<reference evidence="5" key="1">
    <citation type="submission" date="2018-11" db="EMBL/GenBank/DDBJ databases">
        <title>Proposal to divide the Flavobacteriaceae and reorganize its genera based on Amino Acid Identity values calculated from whole genome sequences.</title>
        <authorList>
            <person name="Nicholson A.C."/>
            <person name="Gulvik C.A."/>
            <person name="Whitney A.M."/>
            <person name="Humrighouse B.W."/>
            <person name="Bell M."/>
            <person name="Holmes B."/>
            <person name="Steigerwalt A."/>
            <person name="Villarma A."/>
            <person name="Sheth M."/>
            <person name="Batra D."/>
            <person name="Pryor J."/>
            <person name="Bernardet J.-F."/>
            <person name="Hugo C."/>
            <person name="Kampfer P."/>
            <person name="Newman J."/>
            <person name="Mcquiston J.R."/>
        </authorList>
    </citation>
    <scope>NUCLEOTIDE SEQUENCE [LARGE SCALE GENOMIC DNA]</scope>
    <source>
        <strain evidence="5">H3056</strain>
    </source>
</reference>
<evidence type="ECO:0000256" key="2">
    <source>
        <dbReference type="ARBA" id="ARBA00023125"/>
    </source>
</evidence>
<proteinExistence type="predicted"/>
<evidence type="ECO:0000256" key="1">
    <source>
        <dbReference type="ARBA" id="ARBA00023015"/>
    </source>
</evidence>
<dbReference type="GO" id="GO:0003677">
    <property type="term" value="F:DNA binding"/>
    <property type="evidence" value="ECO:0007669"/>
    <property type="project" value="UniProtKB-KW"/>
</dbReference>
<protein>
    <submittedName>
        <fullName evidence="4">Transcriptional regulator</fullName>
    </submittedName>
</protein>
<reference evidence="5" key="2">
    <citation type="submission" date="2018-11" db="EMBL/GenBank/DDBJ databases">
        <title>Proposal to divide the Flavobacteriaceae and reorganize its genera based on Amino Acid Identity values calculated from whole genome sequences.</title>
        <authorList>
            <person name="Nicholson A.C."/>
            <person name="Gulvik C.A."/>
            <person name="Whitney A.M."/>
            <person name="Humrighouse B.W."/>
            <person name="Bell M."/>
            <person name="Holmens B."/>
            <person name="Steigerwalt A."/>
            <person name="Villarma A."/>
            <person name="Sheth M."/>
            <person name="Batra D."/>
            <person name="Pryor J."/>
            <person name="Bernardet J.-F."/>
            <person name="Hugo C."/>
            <person name="Kampfer P."/>
            <person name="Newman J."/>
            <person name="Mcquiston J.R."/>
        </authorList>
    </citation>
    <scope>NUCLEOTIDE SEQUENCE [LARGE SCALE GENOMIC DNA]</scope>
    <source>
        <strain evidence="5">H3056</strain>
    </source>
</reference>
<organism evidence="4 5">
    <name type="scientific">Kaistella daneshvariae</name>
    <dbReference type="NCBI Taxonomy" id="2487074"/>
    <lineage>
        <taxon>Bacteria</taxon>
        <taxon>Pseudomonadati</taxon>
        <taxon>Bacteroidota</taxon>
        <taxon>Flavobacteriia</taxon>
        <taxon>Flavobacteriales</taxon>
        <taxon>Weeksellaceae</taxon>
        <taxon>Chryseobacterium group</taxon>
        <taxon>Kaistella</taxon>
    </lineage>
</organism>